<gene>
    <name evidence="6" type="ORF">EVOR1521_LOCUS15548</name>
</gene>
<evidence type="ECO:0000256" key="4">
    <source>
        <dbReference type="SAM" id="MobiDB-lite"/>
    </source>
</evidence>
<organism evidence="6 7">
    <name type="scientific">Effrenium voratum</name>
    <dbReference type="NCBI Taxonomy" id="2562239"/>
    <lineage>
        <taxon>Eukaryota</taxon>
        <taxon>Sar</taxon>
        <taxon>Alveolata</taxon>
        <taxon>Dinophyceae</taxon>
        <taxon>Suessiales</taxon>
        <taxon>Symbiodiniaceae</taxon>
        <taxon>Effrenium</taxon>
    </lineage>
</organism>
<dbReference type="EMBL" id="CAUJNA010002001">
    <property type="protein sequence ID" value="CAJ1390039.1"/>
    <property type="molecule type" value="Genomic_DNA"/>
</dbReference>
<dbReference type="PANTHER" id="PTHR45672">
    <property type="entry name" value="PROTEIN DISULFIDE-ISOMERASE C17H9.14C-RELATED"/>
    <property type="match status" value="1"/>
</dbReference>
<evidence type="ECO:0000256" key="1">
    <source>
        <dbReference type="ARBA" id="ARBA00006347"/>
    </source>
</evidence>
<dbReference type="GO" id="GO:0005783">
    <property type="term" value="C:endoplasmic reticulum"/>
    <property type="evidence" value="ECO:0007669"/>
    <property type="project" value="TreeGrafter"/>
</dbReference>
<comment type="similarity">
    <text evidence="1">Belongs to the protein disulfide isomerase family.</text>
</comment>
<evidence type="ECO:0000259" key="5">
    <source>
        <dbReference type="PROSITE" id="PS51352"/>
    </source>
</evidence>
<dbReference type="PROSITE" id="PS51352">
    <property type="entry name" value="THIOREDOXIN_2"/>
    <property type="match status" value="1"/>
</dbReference>
<name>A0AA36ILY0_9DINO</name>
<dbReference type="AlphaFoldDB" id="A0AA36ILY0"/>
<evidence type="ECO:0000313" key="6">
    <source>
        <dbReference type="EMBL" id="CAJ1390039.1"/>
    </source>
</evidence>
<dbReference type="PROSITE" id="PS00194">
    <property type="entry name" value="THIOREDOXIN_1"/>
    <property type="match status" value="1"/>
</dbReference>
<sequence length="213" mass="23785">MGELTTGKRVFLNFFAPWCGHCKRLKPAWDKLMQEYSEHPSILVAEVDCAGGGKSKCDEWGVEGTPTLKYGDPNNLEDYKGARDLDALRNFTEESLGPICSPDRMDLCDEEKKEKLDEFMAMPMSELKFKIKKQEDLIVSAEKELKGFFEKIQRRYNEAEVAKAKKEKAIKDAGLGLMKAVQAYNRQRASGDAQAGAKGGAAQPRGHEGFAEL</sequence>
<dbReference type="GO" id="GO:0003756">
    <property type="term" value="F:protein disulfide isomerase activity"/>
    <property type="evidence" value="ECO:0007669"/>
    <property type="project" value="TreeGrafter"/>
</dbReference>
<keyword evidence="3" id="KW-0175">Coiled coil</keyword>
<dbReference type="Proteomes" id="UP001178507">
    <property type="component" value="Unassembled WGS sequence"/>
</dbReference>
<accession>A0AA36ILY0</accession>
<evidence type="ECO:0000313" key="7">
    <source>
        <dbReference type="Proteomes" id="UP001178507"/>
    </source>
</evidence>
<feature type="compositionally biased region" description="Low complexity" evidence="4">
    <location>
        <begin position="191"/>
        <end position="202"/>
    </location>
</feature>
<dbReference type="PANTHER" id="PTHR45672:SF3">
    <property type="entry name" value="THIOREDOXIN DOMAIN-CONTAINING PROTEIN 5"/>
    <property type="match status" value="1"/>
</dbReference>
<keyword evidence="2" id="KW-0732">Signal</keyword>
<feature type="coiled-coil region" evidence="3">
    <location>
        <begin position="124"/>
        <end position="169"/>
    </location>
</feature>
<comment type="caution">
    <text evidence="6">The sequence shown here is derived from an EMBL/GenBank/DDBJ whole genome shotgun (WGS) entry which is preliminary data.</text>
</comment>
<dbReference type="Pfam" id="PF00085">
    <property type="entry name" value="Thioredoxin"/>
    <property type="match status" value="1"/>
</dbReference>
<protein>
    <recommendedName>
        <fullName evidence="5">Thioredoxin domain-containing protein</fullName>
    </recommendedName>
</protein>
<reference evidence="6" key="1">
    <citation type="submission" date="2023-08" db="EMBL/GenBank/DDBJ databases">
        <authorList>
            <person name="Chen Y."/>
            <person name="Shah S."/>
            <person name="Dougan E. K."/>
            <person name="Thang M."/>
            <person name="Chan C."/>
        </authorList>
    </citation>
    <scope>NUCLEOTIDE SEQUENCE</scope>
</reference>
<dbReference type="InterPro" id="IPR013766">
    <property type="entry name" value="Thioredoxin_domain"/>
</dbReference>
<proteinExistence type="inferred from homology"/>
<evidence type="ECO:0000256" key="2">
    <source>
        <dbReference type="ARBA" id="ARBA00022729"/>
    </source>
</evidence>
<keyword evidence="7" id="KW-1185">Reference proteome</keyword>
<dbReference type="GO" id="GO:0006457">
    <property type="term" value="P:protein folding"/>
    <property type="evidence" value="ECO:0007669"/>
    <property type="project" value="TreeGrafter"/>
</dbReference>
<feature type="region of interest" description="Disordered" evidence="4">
    <location>
        <begin position="191"/>
        <end position="213"/>
    </location>
</feature>
<evidence type="ECO:0000256" key="3">
    <source>
        <dbReference type="SAM" id="Coils"/>
    </source>
</evidence>
<feature type="domain" description="Thioredoxin" evidence="5">
    <location>
        <begin position="1"/>
        <end position="97"/>
    </location>
</feature>
<dbReference type="InterPro" id="IPR036249">
    <property type="entry name" value="Thioredoxin-like_sf"/>
</dbReference>
<dbReference type="Gene3D" id="3.40.30.10">
    <property type="entry name" value="Glutaredoxin"/>
    <property type="match status" value="1"/>
</dbReference>
<dbReference type="InterPro" id="IPR017937">
    <property type="entry name" value="Thioredoxin_CS"/>
</dbReference>
<dbReference type="SUPFAM" id="SSF52833">
    <property type="entry name" value="Thioredoxin-like"/>
    <property type="match status" value="1"/>
</dbReference>
<dbReference type="InterPro" id="IPR051063">
    <property type="entry name" value="PDI"/>
</dbReference>